<dbReference type="EMBL" id="OW240914">
    <property type="protein sequence ID" value="CAH2276346.1"/>
    <property type="molecule type" value="Genomic_DNA"/>
</dbReference>
<evidence type="ECO:0000313" key="1">
    <source>
        <dbReference type="EMBL" id="CAH2276346.1"/>
    </source>
</evidence>
<sequence length="89" mass="9917">MAVNRVGRCAVGVVNPERLAGRHFVDYIPSTEKKSAPARMCVVCCSKRDDRKSERKPDSIVLIVTSDFVQSHVSKYFIPGMFTKPICSV</sequence>
<accession>A0AAD1VYB1</accession>
<gene>
    <name evidence="1" type="ORF">PECUL_23A035738</name>
</gene>
<dbReference type="AlphaFoldDB" id="A0AAD1VYB1"/>
<organism evidence="1 2">
    <name type="scientific">Pelobates cultripes</name>
    <name type="common">Western spadefoot toad</name>
    <dbReference type="NCBI Taxonomy" id="61616"/>
    <lineage>
        <taxon>Eukaryota</taxon>
        <taxon>Metazoa</taxon>
        <taxon>Chordata</taxon>
        <taxon>Craniata</taxon>
        <taxon>Vertebrata</taxon>
        <taxon>Euteleostomi</taxon>
        <taxon>Amphibia</taxon>
        <taxon>Batrachia</taxon>
        <taxon>Anura</taxon>
        <taxon>Pelobatoidea</taxon>
        <taxon>Pelobatidae</taxon>
        <taxon>Pelobates</taxon>
    </lineage>
</organism>
<name>A0AAD1VYB1_PELCU</name>
<proteinExistence type="predicted"/>
<evidence type="ECO:0000313" key="2">
    <source>
        <dbReference type="Proteomes" id="UP001295444"/>
    </source>
</evidence>
<dbReference type="Proteomes" id="UP001295444">
    <property type="component" value="Chromosome 03"/>
</dbReference>
<keyword evidence="2" id="KW-1185">Reference proteome</keyword>
<protein>
    <submittedName>
        <fullName evidence="1">Uncharacterized protein</fullName>
    </submittedName>
</protein>
<reference evidence="1" key="1">
    <citation type="submission" date="2022-03" db="EMBL/GenBank/DDBJ databases">
        <authorList>
            <person name="Alioto T."/>
            <person name="Alioto T."/>
            <person name="Gomez Garrido J."/>
        </authorList>
    </citation>
    <scope>NUCLEOTIDE SEQUENCE</scope>
</reference>